<evidence type="ECO:0000256" key="1">
    <source>
        <dbReference type="SAM" id="MobiDB-lite"/>
    </source>
</evidence>
<name>A0AA47NY47_MERPO</name>
<feature type="region of interest" description="Disordered" evidence="1">
    <location>
        <begin position="1"/>
        <end position="37"/>
    </location>
</feature>
<dbReference type="EMBL" id="JAOPHQ010003430">
    <property type="protein sequence ID" value="KAK0143176.1"/>
    <property type="molecule type" value="Genomic_DNA"/>
</dbReference>
<gene>
    <name evidence="2" type="ORF">N1851_018699</name>
</gene>
<sequence length="82" mass="9323">MHKSRTQMRTVARDGQGKKHVHLERLEDATDPPRPDTLQQHLSLLLQHYCGDQMHPGGEAEGEGGEERYEKAEEDDPNESCD</sequence>
<dbReference type="Proteomes" id="UP001174136">
    <property type="component" value="Unassembled WGS sequence"/>
</dbReference>
<feature type="compositionally biased region" description="Basic and acidic residues" evidence="1">
    <location>
        <begin position="11"/>
        <end position="34"/>
    </location>
</feature>
<protein>
    <submittedName>
        <fullName evidence="2">Uncharacterized protein</fullName>
    </submittedName>
</protein>
<organism evidence="2 3">
    <name type="scientific">Merluccius polli</name>
    <name type="common">Benguela hake</name>
    <name type="synonym">Merluccius cadenati</name>
    <dbReference type="NCBI Taxonomy" id="89951"/>
    <lineage>
        <taxon>Eukaryota</taxon>
        <taxon>Metazoa</taxon>
        <taxon>Chordata</taxon>
        <taxon>Craniata</taxon>
        <taxon>Vertebrata</taxon>
        <taxon>Euteleostomi</taxon>
        <taxon>Actinopterygii</taxon>
        <taxon>Neopterygii</taxon>
        <taxon>Teleostei</taxon>
        <taxon>Neoteleostei</taxon>
        <taxon>Acanthomorphata</taxon>
        <taxon>Zeiogadaria</taxon>
        <taxon>Gadariae</taxon>
        <taxon>Gadiformes</taxon>
        <taxon>Gadoidei</taxon>
        <taxon>Merlucciidae</taxon>
        <taxon>Merluccius</taxon>
    </lineage>
</organism>
<reference evidence="2" key="1">
    <citation type="journal article" date="2023" name="Front. Mar. Sci.">
        <title>A new Merluccius polli reference genome to investigate the effects of global change in West African waters.</title>
        <authorList>
            <person name="Mateo J.L."/>
            <person name="Blanco-Fernandez C."/>
            <person name="Garcia-Vazquez E."/>
            <person name="Machado-Schiaffino G."/>
        </authorList>
    </citation>
    <scope>NUCLEOTIDE SEQUENCE</scope>
    <source>
        <strain evidence="2">C29</strain>
        <tissue evidence="2">Fin</tissue>
    </source>
</reference>
<evidence type="ECO:0000313" key="2">
    <source>
        <dbReference type="EMBL" id="KAK0143176.1"/>
    </source>
</evidence>
<comment type="caution">
    <text evidence="2">The sequence shown here is derived from an EMBL/GenBank/DDBJ whole genome shotgun (WGS) entry which is preliminary data.</text>
</comment>
<evidence type="ECO:0000313" key="3">
    <source>
        <dbReference type="Proteomes" id="UP001174136"/>
    </source>
</evidence>
<keyword evidence="3" id="KW-1185">Reference proteome</keyword>
<feature type="compositionally biased region" description="Acidic residues" evidence="1">
    <location>
        <begin position="72"/>
        <end position="82"/>
    </location>
</feature>
<accession>A0AA47NY47</accession>
<feature type="region of interest" description="Disordered" evidence="1">
    <location>
        <begin position="49"/>
        <end position="82"/>
    </location>
</feature>
<dbReference type="AlphaFoldDB" id="A0AA47NY47"/>
<proteinExistence type="predicted"/>